<evidence type="ECO:0000313" key="3">
    <source>
        <dbReference type="Proteomes" id="UP000290889"/>
    </source>
</evidence>
<organism evidence="2 3">
    <name type="scientific">Muriicola soli</name>
    <dbReference type="NCBI Taxonomy" id="2507538"/>
    <lineage>
        <taxon>Bacteria</taxon>
        <taxon>Pseudomonadati</taxon>
        <taxon>Bacteroidota</taxon>
        <taxon>Flavobacteriia</taxon>
        <taxon>Flavobacteriales</taxon>
        <taxon>Flavobacteriaceae</taxon>
        <taxon>Muriicola</taxon>
    </lineage>
</organism>
<dbReference type="EMBL" id="CP035544">
    <property type="protein sequence ID" value="QBA64823.1"/>
    <property type="molecule type" value="Genomic_DNA"/>
</dbReference>
<evidence type="ECO:0000313" key="2">
    <source>
        <dbReference type="EMBL" id="QBA64823.1"/>
    </source>
</evidence>
<evidence type="ECO:0000256" key="1">
    <source>
        <dbReference type="SAM" id="SignalP"/>
    </source>
</evidence>
<dbReference type="PROSITE" id="PS51257">
    <property type="entry name" value="PROKAR_LIPOPROTEIN"/>
    <property type="match status" value="1"/>
</dbReference>
<sequence length="607" mass="69171">MKNVFKFSVFSLLFIAALTFTSCQEEFEELPQPDEQQTIMASSSTALLIERTTSNDGSYDNIVDSASCFALNFPYTVEVNGIQITIDSKEDLHVIEEIFDAIDDDVDVLDIIFPITITFSDYSEEVINNMDELRALAEQCIEGGDDDDIECIDFVYPITLFTFDINEQQTGSVTVNSDRELRLFFKELDDDDLISIDFPITLELYDGTQMTVRSNAELAAAIENAKEACDEDDDDDYNDDDFTLERFNELITECPWLVNEVERDAVSQTDQYFEYLMNFTEDGAVTVRDRVGNVLNGTWSSRITDHGILLNLEFDVLVDFTLEWFVYEIEPGKIKLFAEGGNKIILRSVCDVYDEEPNTLREILLECAWVIKKVKNNGEEIDRLLGYEFKFMAEGVVTLSNGVNTSTGSWEITTNAQGRLVMALTFGEDPNDPDRLNPNPNEVYFEWLLSDLRNDRLKFDIEGTAYELILQRVCDDTPNNPDGDVLEIKTAMMDGEWIVAQYKDGEVDETQNYMPYTFGFGEEHVMSITTGQTGVTQAGVWRVLRNSEGKLKVYLNAGVEGELIELTDDWDFVSMSYNETNMEYDRIELKSYSNSNASYDVLVFEKL</sequence>
<dbReference type="RefSeq" id="WP_129605494.1">
    <property type="nucleotide sequence ID" value="NZ_CP035544.1"/>
</dbReference>
<protein>
    <recommendedName>
        <fullName evidence="4">Lipocalin-like domain-containing protein</fullName>
    </recommendedName>
</protein>
<dbReference type="Proteomes" id="UP000290889">
    <property type="component" value="Chromosome"/>
</dbReference>
<feature type="chain" id="PRO_5019138445" description="Lipocalin-like domain-containing protein" evidence="1">
    <location>
        <begin position="25"/>
        <end position="607"/>
    </location>
</feature>
<dbReference type="AlphaFoldDB" id="A0A411EBB5"/>
<dbReference type="KEGG" id="mur:EQY75_09965"/>
<keyword evidence="1" id="KW-0732">Signal</keyword>
<keyword evidence="3" id="KW-1185">Reference proteome</keyword>
<evidence type="ECO:0008006" key="4">
    <source>
        <dbReference type="Google" id="ProtNLM"/>
    </source>
</evidence>
<gene>
    <name evidence="2" type="ORF">EQY75_09965</name>
</gene>
<feature type="signal peptide" evidence="1">
    <location>
        <begin position="1"/>
        <end position="24"/>
    </location>
</feature>
<proteinExistence type="predicted"/>
<reference evidence="2 3" key="1">
    <citation type="submission" date="2019-01" db="EMBL/GenBank/DDBJ databases">
        <title>Muriicola soli sp. nov., isolated from soil.</title>
        <authorList>
            <person name="Kang H.J."/>
            <person name="Kim S.B."/>
        </authorList>
    </citation>
    <scope>NUCLEOTIDE SEQUENCE [LARGE SCALE GENOMIC DNA]</scope>
    <source>
        <strain evidence="2 3">MMS17-SY002</strain>
    </source>
</reference>
<name>A0A411EBB5_9FLAO</name>
<dbReference type="OrthoDB" id="832379at2"/>
<accession>A0A411EBB5</accession>